<dbReference type="GO" id="GO:0045259">
    <property type="term" value="C:proton-transporting ATP synthase complex"/>
    <property type="evidence" value="ECO:0007669"/>
    <property type="project" value="UniProtKB-KW"/>
</dbReference>
<feature type="transmembrane region" description="Helical" evidence="13">
    <location>
        <begin position="6"/>
        <end position="29"/>
    </location>
</feature>
<evidence type="ECO:0000256" key="1">
    <source>
        <dbReference type="ARBA" id="ARBA00004304"/>
    </source>
</evidence>
<keyword evidence="8 13" id="KW-1133">Transmembrane helix</keyword>
<reference evidence="14" key="1">
    <citation type="journal article" date="2018" name="J. ISSAAS">
        <title>The contribution of mitochondrial metagenomics to large-scale data mining and phylogenetic analysis of Coleoptera.</title>
        <authorList>
            <person name="Miller K."/>
            <person name="Linard B."/>
            <person name="Motyka M."/>
            <person name="Bocek M."/>
            <person name="Vogler A.P."/>
        </authorList>
    </citation>
    <scope>NUCLEOTIDE SEQUENCE</scope>
</reference>
<accession>A0A346RKE6</accession>
<evidence type="ECO:0000256" key="6">
    <source>
        <dbReference type="ARBA" id="ARBA00022692"/>
    </source>
</evidence>
<evidence type="ECO:0000256" key="11">
    <source>
        <dbReference type="ARBA" id="ARBA00023136"/>
    </source>
</evidence>
<dbReference type="EMBL" id="MG193529">
    <property type="protein sequence ID" value="AXS66543.1"/>
    <property type="molecule type" value="Genomic_DNA"/>
</dbReference>
<keyword evidence="10 12" id="KW-0496">Mitochondrion</keyword>
<geneLocation type="mitochondrion" evidence="14"/>
<evidence type="ECO:0000256" key="12">
    <source>
        <dbReference type="RuleBase" id="RU003661"/>
    </source>
</evidence>
<gene>
    <name evidence="14" type="primary">atp8</name>
</gene>
<organism evidence="14">
    <name type="scientific">Bostrichoidea sp. 6 KM-2017</name>
    <dbReference type="NCBI Taxonomy" id="2219280"/>
    <lineage>
        <taxon>Eukaryota</taxon>
        <taxon>Metazoa</taxon>
        <taxon>Ecdysozoa</taxon>
        <taxon>Arthropoda</taxon>
        <taxon>Hexapoda</taxon>
        <taxon>Insecta</taxon>
        <taxon>Pterygota</taxon>
        <taxon>Neoptera</taxon>
        <taxon>Endopterygota</taxon>
        <taxon>Coleoptera</taxon>
        <taxon>Polyphaga</taxon>
        <taxon>Bostrichiformia</taxon>
    </lineage>
</organism>
<evidence type="ECO:0000256" key="8">
    <source>
        <dbReference type="ARBA" id="ARBA00022989"/>
    </source>
</evidence>
<dbReference type="GO" id="GO:0015986">
    <property type="term" value="P:proton motive force-driven ATP synthesis"/>
    <property type="evidence" value="ECO:0007669"/>
    <property type="project" value="InterPro"/>
</dbReference>
<keyword evidence="9 12" id="KW-0406">Ion transport</keyword>
<keyword evidence="5 12" id="KW-0138">CF(0)</keyword>
<dbReference type="GO" id="GO:0031966">
    <property type="term" value="C:mitochondrial membrane"/>
    <property type="evidence" value="ECO:0007669"/>
    <property type="project" value="UniProtKB-SubCell"/>
</dbReference>
<evidence type="ECO:0000256" key="13">
    <source>
        <dbReference type="SAM" id="Phobius"/>
    </source>
</evidence>
<evidence type="ECO:0000256" key="10">
    <source>
        <dbReference type="ARBA" id="ARBA00023128"/>
    </source>
</evidence>
<evidence type="ECO:0000256" key="2">
    <source>
        <dbReference type="ARBA" id="ARBA00008892"/>
    </source>
</evidence>
<evidence type="ECO:0000256" key="4">
    <source>
        <dbReference type="ARBA" id="ARBA00022448"/>
    </source>
</evidence>
<dbReference type="AlphaFoldDB" id="A0A346RKE6"/>
<evidence type="ECO:0000256" key="3">
    <source>
        <dbReference type="ARBA" id="ARBA00011291"/>
    </source>
</evidence>
<evidence type="ECO:0000256" key="5">
    <source>
        <dbReference type="ARBA" id="ARBA00022547"/>
    </source>
</evidence>
<evidence type="ECO:0000256" key="9">
    <source>
        <dbReference type="ARBA" id="ARBA00023065"/>
    </source>
</evidence>
<keyword evidence="11 13" id="KW-0472">Membrane</keyword>
<keyword evidence="7 12" id="KW-0375">Hydrogen ion transport</keyword>
<name>A0A346RKE6_9COLE</name>
<evidence type="ECO:0000313" key="14">
    <source>
        <dbReference type="EMBL" id="AXS66543.1"/>
    </source>
</evidence>
<dbReference type="InterPro" id="IPR001421">
    <property type="entry name" value="ATP8_metazoa"/>
</dbReference>
<protein>
    <recommendedName>
        <fullName evidence="12">ATP synthase complex subunit 8</fullName>
    </recommendedName>
</protein>
<dbReference type="GO" id="GO:0015078">
    <property type="term" value="F:proton transmembrane transporter activity"/>
    <property type="evidence" value="ECO:0007669"/>
    <property type="project" value="InterPro"/>
</dbReference>
<dbReference type="Pfam" id="PF00895">
    <property type="entry name" value="ATP-synt_8"/>
    <property type="match status" value="1"/>
</dbReference>
<proteinExistence type="inferred from homology"/>
<evidence type="ECO:0000256" key="7">
    <source>
        <dbReference type="ARBA" id="ARBA00022781"/>
    </source>
</evidence>
<keyword evidence="4 12" id="KW-0813">Transport</keyword>
<sequence length="50" mass="6237">MPQMSPLSWLTLFIYFLLIFIITCSINFYKFNYTYTKLINKNQFKTSWKW</sequence>
<keyword evidence="6 12" id="KW-0812">Transmembrane</keyword>
<comment type="similarity">
    <text evidence="2 12">Belongs to the ATPase protein 8 family.</text>
</comment>
<comment type="subcellular location">
    <subcellularLocation>
        <location evidence="1 12">Mitochondrion membrane</location>
        <topology evidence="1 12">Single-pass membrane protein</topology>
    </subcellularLocation>
</comment>
<comment type="subunit">
    <text evidence="3">F-type ATPases have 2 components, CF(1) - the catalytic core - and CF(0) - the membrane proton channel.</text>
</comment>